<name>A0ABP7D5Y8_9GAMM</name>
<reference evidence="13" key="1">
    <citation type="journal article" date="2019" name="Int. J. Syst. Evol. Microbiol.">
        <title>The Global Catalogue of Microorganisms (GCM) 10K type strain sequencing project: providing services to taxonomists for standard genome sequencing and annotation.</title>
        <authorList>
            <consortium name="The Broad Institute Genomics Platform"/>
            <consortium name="The Broad Institute Genome Sequencing Center for Infectious Disease"/>
            <person name="Wu L."/>
            <person name="Ma J."/>
        </authorList>
    </citation>
    <scope>NUCLEOTIDE SEQUENCE [LARGE SCALE GENOMIC DNA]</scope>
    <source>
        <strain evidence="13">JCM 17329</strain>
    </source>
</reference>
<feature type="domain" description="DNA polymerase III subunit delta C-terminal" evidence="11">
    <location>
        <begin position="212"/>
        <end position="320"/>
    </location>
</feature>
<dbReference type="CDD" id="cd18138">
    <property type="entry name" value="HLD_clamp_pol_III_delta"/>
    <property type="match status" value="1"/>
</dbReference>
<dbReference type="Pfam" id="PF14840">
    <property type="entry name" value="DNA_pol3_delt_C"/>
    <property type="match status" value="1"/>
</dbReference>
<dbReference type="SUPFAM" id="SSF52540">
    <property type="entry name" value="P-loop containing nucleoside triphosphate hydrolases"/>
    <property type="match status" value="1"/>
</dbReference>
<comment type="catalytic activity">
    <reaction evidence="8">
        <text>DNA(n) + a 2'-deoxyribonucleoside 5'-triphosphate = DNA(n+1) + diphosphate</text>
        <dbReference type="Rhea" id="RHEA:22508"/>
        <dbReference type="Rhea" id="RHEA-COMP:17339"/>
        <dbReference type="Rhea" id="RHEA-COMP:17340"/>
        <dbReference type="ChEBI" id="CHEBI:33019"/>
        <dbReference type="ChEBI" id="CHEBI:61560"/>
        <dbReference type="ChEBI" id="CHEBI:173112"/>
        <dbReference type="EC" id="2.7.7.7"/>
    </reaction>
</comment>
<protein>
    <recommendedName>
        <fullName evidence="2 9">DNA polymerase III subunit delta</fullName>
        <ecNumber evidence="1 9">2.7.7.7</ecNumber>
    </recommendedName>
</protein>
<evidence type="ECO:0000256" key="6">
    <source>
        <dbReference type="ARBA" id="ARBA00022932"/>
    </source>
</evidence>
<dbReference type="PANTHER" id="PTHR34388">
    <property type="entry name" value="DNA POLYMERASE III SUBUNIT DELTA"/>
    <property type="match status" value="1"/>
</dbReference>
<organism evidence="12 13">
    <name type="scientific">Oceanisphaera sediminis</name>
    <dbReference type="NCBI Taxonomy" id="981381"/>
    <lineage>
        <taxon>Bacteria</taxon>
        <taxon>Pseudomonadati</taxon>
        <taxon>Pseudomonadota</taxon>
        <taxon>Gammaproteobacteria</taxon>
        <taxon>Aeromonadales</taxon>
        <taxon>Aeromonadaceae</taxon>
        <taxon>Oceanisphaera</taxon>
    </lineage>
</organism>
<evidence type="ECO:0000313" key="13">
    <source>
        <dbReference type="Proteomes" id="UP001501479"/>
    </source>
</evidence>
<dbReference type="Proteomes" id="UP001501479">
    <property type="component" value="Unassembled WGS sequence"/>
</dbReference>
<dbReference type="RefSeq" id="WP_344961730.1">
    <property type="nucleotide sequence ID" value="NZ_BAABDS010000004.1"/>
</dbReference>
<dbReference type="InterPro" id="IPR010372">
    <property type="entry name" value="DNA_pol3_delta_N"/>
</dbReference>
<dbReference type="SUPFAM" id="SSF48019">
    <property type="entry name" value="post-AAA+ oligomerization domain-like"/>
    <property type="match status" value="1"/>
</dbReference>
<evidence type="ECO:0000256" key="8">
    <source>
        <dbReference type="ARBA" id="ARBA00049244"/>
    </source>
</evidence>
<keyword evidence="5" id="KW-0235">DNA replication</keyword>
<keyword evidence="13" id="KW-1185">Reference proteome</keyword>
<dbReference type="Gene3D" id="1.20.272.10">
    <property type="match status" value="1"/>
</dbReference>
<dbReference type="Gene3D" id="1.10.8.60">
    <property type="match status" value="1"/>
</dbReference>
<dbReference type="InterPro" id="IPR008921">
    <property type="entry name" value="DNA_pol3_clamp-load_cplx_C"/>
</dbReference>
<dbReference type="NCBIfam" id="TIGR01128">
    <property type="entry name" value="holA"/>
    <property type="match status" value="1"/>
</dbReference>
<comment type="similarity">
    <text evidence="7">Belongs to the DNA polymerase HolA subunit family.</text>
</comment>
<evidence type="ECO:0000256" key="9">
    <source>
        <dbReference type="NCBIfam" id="TIGR01128"/>
    </source>
</evidence>
<keyword evidence="6" id="KW-0239">DNA-directed DNA polymerase</keyword>
<dbReference type="InterPro" id="IPR032780">
    <property type="entry name" value="DNA_pol3_delt_C"/>
</dbReference>
<proteinExistence type="inferred from homology"/>
<evidence type="ECO:0000259" key="11">
    <source>
        <dbReference type="Pfam" id="PF14840"/>
    </source>
</evidence>
<dbReference type="Pfam" id="PF06144">
    <property type="entry name" value="DNA_pol3_delta"/>
    <property type="match status" value="1"/>
</dbReference>
<evidence type="ECO:0000256" key="5">
    <source>
        <dbReference type="ARBA" id="ARBA00022705"/>
    </source>
</evidence>
<keyword evidence="4" id="KW-0548">Nucleotidyltransferase</keyword>
<keyword evidence="3" id="KW-0808">Transferase</keyword>
<dbReference type="InterPro" id="IPR027417">
    <property type="entry name" value="P-loop_NTPase"/>
</dbReference>
<comment type="caution">
    <text evidence="12">The sequence shown here is derived from an EMBL/GenBank/DDBJ whole genome shotgun (WGS) entry which is preliminary data.</text>
</comment>
<feature type="domain" description="DNA polymerase III delta N-terminal" evidence="10">
    <location>
        <begin position="20"/>
        <end position="130"/>
    </location>
</feature>
<evidence type="ECO:0000259" key="10">
    <source>
        <dbReference type="Pfam" id="PF06144"/>
    </source>
</evidence>
<sequence>MRLYPEQLPQHLQAGLAPCYFIYGDEPLLKQEALDTLRQAARTLGFDERHRFDADEGLDWDDIFDASQSMSLFSQRQIIELHLPDKLDKTGSDRLRELLKQCHPDLLLLVTGPRLNQQQQKSAWFKALTAAGPQVPVITPDARHFPRWLSQRLHQHGMSAEPEALRWLAYAFEGNLLAVVGEIEKLALQNLPQPLTLALLQQQVQPHHQFNPFQLFDPLLQGKVKRACRILLQLRQEGIEAGMLCHLLARELSTLQQLQLGLQGGQSFHQLAGTLHVWSSRQPMMQAALGRLPLPKLQQLQSMLAAADRAVAAFDDDEAWRWLYSLCVGFLDAKPLTINPNM</sequence>
<evidence type="ECO:0000256" key="7">
    <source>
        <dbReference type="ARBA" id="ARBA00034754"/>
    </source>
</evidence>
<dbReference type="Gene3D" id="3.40.50.300">
    <property type="entry name" value="P-loop containing nucleotide triphosphate hydrolases"/>
    <property type="match status" value="1"/>
</dbReference>
<evidence type="ECO:0000256" key="4">
    <source>
        <dbReference type="ARBA" id="ARBA00022695"/>
    </source>
</evidence>
<evidence type="ECO:0000256" key="3">
    <source>
        <dbReference type="ARBA" id="ARBA00022679"/>
    </source>
</evidence>
<dbReference type="PANTHER" id="PTHR34388:SF1">
    <property type="entry name" value="DNA POLYMERASE III SUBUNIT DELTA"/>
    <property type="match status" value="1"/>
</dbReference>
<dbReference type="InterPro" id="IPR005790">
    <property type="entry name" value="DNA_polIII_delta"/>
</dbReference>
<evidence type="ECO:0000256" key="2">
    <source>
        <dbReference type="ARBA" id="ARBA00017703"/>
    </source>
</evidence>
<accession>A0ABP7D5Y8</accession>
<dbReference type="EMBL" id="BAABDS010000004">
    <property type="protein sequence ID" value="GAA3700081.1"/>
    <property type="molecule type" value="Genomic_DNA"/>
</dbReference>
<evidence type="ECO:0000256" key="1">
    <source>
        <dbReference type="ARBA" id="ARBA00012417"/>
    </source>
</evidence>
<gene>
    <name evidence="12" type="primary">holA</name>
    <name evidence="12" type="ORF">GCM10022421_03140</name>
</gene>
<dbReference type="EC" id="2.7.7.7" evidence="1 9"/>
<evidence type="ECO:0000313" key="12">
    <source>
        <dbReference type="EMBL" id="GAA3700081.1"/>
    </source>
</evidence>